<sequence>MQIIQFDTINTITIKELVRLIDLHDISNNPVPFDLIAITCNYSKNEGGEIVILSDVIQYRNARIKEVKLDVFDNISVTPYIPKIAPKLAERVRRFYCEKDDSIRNANIRYITHFKQSTQDKFKRIVY</sequence>
<reference evidence="1 2" key="1">
    <citation type="submission" date="2018-05" db="EMBL/GenBank/DDBJ databases">
        <title>Genomic Encyclopedia of Archaeal and Bacterial Type Strains, Phase II (KMG-II): from individual species to whole genera.</title>
        <authorList>
            <person name="Goeker M."/>
        </authorList>
    </citation>
    <scope>NUCLEOTIDE SEQUENCE [LARGE SCALE GENOMIC DNA]</scope>
    <source>
        <strain evidence="1 2">DSM 22214</strain>
    </source>
</reference>
<dbReference type="EMBL" id="QGGO01000008">
    <property type="protein sequence ID" value="PWK27175.1"/>
    <property type="molecule type" value="Genomic_DNA"/>
</dbReference>
<evidence type="ECO:0000313" key="2">
    <source>
        <dbReference type="Proteomes" id="UP000245489"/>
    </source>
</evidence>
<name>A0A316ECS6_9BACT</name>
<gene>
    <name evidence="1" type="ORF">LV89_01990</name>
</gene>
<dbReference type="RefSeq" id="WP_109742739.1">
    <property type="nucleotide sequence ID" value="NZ_QGGO01000008.1"/>
</dbReference>
<organism evidence="1 2">
    <name type="scientific">Arcicella aurantiaca</name>
    <dbReference type="NCBI Taxonomy" id="591202"/>
    <lineage>
        <taxon>Bacteria</taxon>
        <taxon>Pseudomonadati</taxon>
        <taxon>Bacteroidota</taxon>
        <taxon>Cytophagia</taxon>
        <taxon>Cytophagales</taxon>
        <taxon>Flectobacillaceae</taxon>
        <taxon>Arcicella</taxon>
    </lineage>
</organism>
<dbReference type="AlphaFoldDB" id="A0A316ECS6"/>
<proteinExistence type="predicted"/>
<protein>
    <submittedName>
        <fullName evidence="1">Uncharacterized protein</fullName>
    </submittedName>
</protein>
<comment type="caution">
    <text evidence="1">The sequence shown here is derived from an EMBL/GenBank/DDBJ whole genome shotgun (WGS) entry which is preliminary data.</text>
</comment>
<evidence type="ECO:0000313" key="1">
    <source>
        <dbReference type="EMBL" id="PWK27175.1"/>
    </source>
</evidence>
<dbReference type="Proteomes" id="UP000245489">
    <property type="component" value="Unassembled WGS sequence"/>
</dbReference>
<keyword evidence="2" id="KW-1185">Reference proteome</keyword>
<accession>A0A316ECS6</accession>